<dbReference type="InterPro" id="IPR049192">
    <property type="entry name" value="DUF4246_C"/>
</dbReference>
<evidence type="ECO:0000259" key="1">
    <source>
        <dbReference type="Pfam" id="PF14033"/>
    </source>
</evidence>
<comment type="caution">
    <text evidence="3">The sequence shown here is derived from an EMBL/GenBank/DDBJ whole genome shotgun (WGS) entry which is preliminary data.</text>
</comment>
<sequence>MSCDQATYQASFPSPFVFIPREPVTLVELRMRRFAGLVRAKSDWWKKVQDAGLVAKWRAEIVEQDSAAVKQFWGGHERYEFGNGEKQWPRDPITDAQLDYIFDQLKYEAGQLDTTAKGIFATMVPNVYESRSLIPAEAKSSLLSLVSALEDVPKSEKDWHPGSHKQVLDLVHPSLYPLRIGHSYVREKSVPGENLGVHVLSTEEYFSQRADFEIYGAETTPFRSTTRVATALGYINNLHPGQHRAGYAAISAILSRFIPLFETVLSDVLCPPTPLVVRVDPFAWYDHFYEEDEDGEGSADDDEDDYDDLEKEHWPLIPDPPRFSPPSSEDRVQFKLCGRTVQIIVKLANIVLTPKKPKYPGGSWHVEGMANEKIVATGLYYYACDNITQSRLGFRTVVGNGHEPEDRDQLPYEQYDARGYYTAYGFGGGDPLNQKLGHVVAEEDKCIAFPNLYQHRVDPFELADPTKPGHRKILCFFLVDPLTRIHSTSDIPPQQEKWLTDEMLRAPGLQVLPGELIKMIADHATEATMSQQEAEEHRERIMHERQTFVLWHNEDVYEVEFNMCEH</sequence>
<protein>
    <submittedName>
        <fullName evidence="3">Uncharacterized protein</fullName>
    </submittedName>
</protein>
<dbReference type="InterPro" id="IPR049207">
    <property type="entry name" value="DUF4246_N"/>
</dbReference>
<accession>A0A1M2V4Q6</accession>
<organism evidence="3 4">
    <name type="scientific">Trametes pubescens</name>
    <name type="common">White-rot fungus</name>
    <dbReference type="NCBI Taxonomy" id="154538"/>
    <lineage>
        <taxon>Eukaryota</taxon>
        <taxon>Fungi</taxon>
        <taxon>Dikarya</taxon>
        <taxon>Basidiomycota</taxon>
        <taxon>Agaricomycotina</taxon>
        <taxon>Agaricomycetes</taxon>
        <taxon>Polyporales</taxon>
        <taxon>Polyporaceae</taxon>
        <taxon>Trametes</taxon>
    </lineage>
</organism>
<reference evidence="3 4" key="1">
    <citation type="submission" date="2016-10" db="EMBL/GenBank/DDBJ databases">
        <title>Genome sequence of the basidiomycete white-rot fungus Trametes pubescens.</title>
        <authorList>
            <person name="Makela M.R."/>
            <person name="Granchi Z."/>
            <person name="Peng M."/>
            <person name="De Vries R.P."/>
            <person name="Grigoriev I."/>
            <person name="Riley R."/>
            <person name="Hilden K."/>
        </authorList>
    </citation>
    <scope>NUCLEOTIDE SEQUENCE [LARGE SCALE GENOMIC DNA]</scope>
    <source>
        <strain evidence="3 4">FBCC735</strain>
    </source>
</reference>
<dbReference type="AlphaFoldDB" id="A0A1M2V4Q6"/>
<dbReference type="PANTHER" id="PTHR33119:SF1">
    <property type="entry name" value="FE2OG DIOXYGENASE DOMAIN-CONTAINING PROTEIN"/>
    <property type="match status" value="1"/>
</dbReference>
<dbReference type="OrthoDB" id="415532at2759"/>
<dbReference type="Pfam" id="PF14033">
    <property type="entry name" value="DUF4246"/>
    <property type="match status" value="1"/>
</dbReference>
<proteinExistence type="predicted"/>
<gene>
    <name evidence="3" type="ORF">TRAPUB_6864</name>
</gene>
<feature type="domain" description="DUF4246" evidence="2">
    <location>
        <begin position="9"/>
        <end position="60"/>
    </location>
</feature>
<evidence type="ECO:0000259" key="2">
    <source>
        <dbReference type="Pfam" id="PF21666"/>
    </source>
</evidence>
<dbReference type="Proteomes" id="UP000184267">
    <property type="component" value="Unassembled WGS sequence"/>
</dbReference>
<feature type="domain" description="DUF4246" evidence="1">
    <location>
        <begin position="96"/>
        <end position="501"/>
    </location>
</feature>
<dbReference type="Pfam" id="PF21666">
    <property type="entry name" value="DUF4246_N"/>
    <property type="match status" value="1"/>
</dbReference>
<dbReference type="PANTHER" id="PTHR33119">
    <property type="entry name" value="IFI3P"/>
    <property type="match status" value="1"/>
</dbReference>
<name>A0A1M2V4Q6_TRAPU</name>
<dbReference type="STRING" id="154538.A0A1M2V4Q6"/>
<dbReference type="InterPro" id="IPR025340">
    <property type="entry name" value="DUF4246"/>
</dbReference>
<keyword evidence="4" id="KW-1185">Reference proteome</keyword>
<dbReference type="EMBL" id="MNAD01001660">
    <property type="protein sequence ID" value="OJT02600.1"/>
    <property type="molecule type" value="Genomic_DNA"/>
</dbReference>
<evidence type="ECO:0000313" key="3">
    <source>
        <dbReference type="EMBL" id="OJT02600.1"/>
    </source>
</evidence>
<dbReference type="OMA" id="EHICAAA"/>
<evidence type="ECO:0000313" key="4">
    <source>
        <dbReference type="Proteomes" id="UP000184267"/>
    </source>
</evidence>